<proteinExistence type="predicted"/>
<keyword evidence="2" id="KW-1185">Reference proteome</keyword>
<sequence>MFFFRPQNRAAILEPSSPSLTPCTVARCGKKFTDRENASLENLFKIVSPDVSNISASPPQPSKKRRPPSPAFSDVSDADEAPTLERHLLSSPPPPQHEMKTPPKKKKEPQPETSSFLAAPLLPYDAIFVAQPPTFFAPPQPLPSKKNEKTQDAADVKSPPVQRHLHTHHHTHAYPALLTSAAAAVDPYAALLAAGQQAAAAAAAGIVGAYPPYVPK</sequence>
<reference evidence="3" key="1">
    <citation type="submission" date="2022-11" db="UniProtKB">
        <authorList>
            <consortium name="WormBaseParasite"/>
        </authorList>
    </citation>
    <scope>IDENTIFICATION</scope>
</reference>
<organism evidence="2 3">
    <name type="scientific">Romanomermis culicivorax</name>
    <name type="common">Nematode worm</name>
    <dbReference type="NCBI Taxonomy" id="13658"/>
    <lineage>
        <taxon>Eukaryota</taxon>
        <taxon>Metazoa</taxon>
        <taxon>Ecdysozoa</taxon>
        <taxon>Nematoda</taxon>
        <taxon>Enoplea</taxon>
        <taxon>Dorylaimia</taxon>
        <taxon>Mermithida</taxon>
        <taxon>Mermithoidea</taxon>
        <taxon>Mermithidae</taxon>
        <taxon>Romanomermis</taxon>
    </lineage>
</organism>
<accession>A0A915IXL4</accession>
<protein>
    <submittedName>
        <fullName evidence="3">Uncharacterized protein</fullName>
    </submittedName>
</protein>
<dbReference type="AlphaFoldDB" id="A0A915IXL4"/>
<dbReference type="WBParaSite" id="nRc.2.0.1.t18155-RA">
    <property type="protein sequence ID" value="nRc.2.0.1.t18155-RA"/>
    <property type="gene ID" value="nRc.2.0.1.g18155"/>
</dbReference>
<evidence type="ECO:0000313" key="3">
    <source>
        <dbReference type="WBParaSite" id="nRc.2.0.1.t18155-RA"/>
    </source>
</evidence>
<evidence type="ECO:0000256" key="1">
    <source>
        <dbReference type="SAM" id="MobiDB-lite"/>
    </source>
</evidence>
<dbReference type="Proteomes" id="UP000887565">
    <property type="component" value="Unplaced"/>
</dbReference>
<name>A0A915IXL4_ROMCU</name>
<feature type="region of interest" description="Disordered" evidence="1">
    <location>
        <begin position="49"/>
        <end position="113"/>
    </location>
</feature>
<evidence type="ECO:0000313" key="2">
    <source>
        <dbReference type="Proteomes" id="UP000887565"/>
    </source>
</evidence>